<dbReference type="EMBL" id="CAJJDN010000013">
    <property type="protein sequence ID" value="CAD8059052.1"/>
    <property type="molecule type" value="Genomic_DNA"/>
</dbReference>
<gene>
    <name evidence="1" type="ORF">PSON_ATCC_30995.1.T0130027</name>
</gene>
<name>A0A8S1L0T6_9CILI</name>
<evidence type="ECO:0000313" key="2">
    <source>
        <dbReference type="Proteomes" id="UP000692954"/>
    </source>
</evidence>
<accession>A0A8S1L0T6</accession>
<sequence>MLIFKTKNLEPPFKMSIIENDSPSFIQFKNHQHFQKPSSQDFGIKTKQNLSLSQQIENKHEKVEDKLDIQKTQRVKRQVFDANLNQTQEIGQQAHSFIPRLLSKKIALRQSQRNKSQNFQYHHCEQYPLLPFIKIQKVKQFQKSDQQPSILKSKNVSNQNHLKTCQRNKTRMRENLIILKIVDNLQESTILLEL</sequence>
<reference evidence="1" key="1">
    <citation type="submission" date="2021-01" db="EMBL/GenBank/DDBJ databases">
        <authorList>
            <consortium name="Genoscope - CEA"/>
            <person name="William W."/>
        </authorList>
    </citation>
    <scope>NUCLEOTIDE SEQUENCE</scope>
</reference>
<dbReference type="Proteomes" id="UP000692954">
    <property type="component" value="Unassembled WGS sequence"/>
</dbReference>
<proteinExistence type="predicted"/>
<organism evidence="1 2">
    <name type="scientific">Paramecium sonneborni</name>
    <dbReference type="NCBI Taxonomy" id="65129"/>
    <lineage>
        <taxon>Eukaryota</taxon>
        <taxon>Sar</taxon>
        <taxon>Alveolata</taxon>
        <taxon>Ciliophora</taxon>
        <taxon>Intramacronucleata</taxon>
        <taxon>Oligohymenophorea</taxon>
        <taxon>Peniculida</taxon>
        <taxon>Parameciidae</taxon>
        <taxon>Paramecium</taxon>
    </lineage>
</organism>
<protein>
    <submittedName>
        <fullName evidence="1">Uncharacterized protein</fullName>
    </submittedName>
</protein>
<keyword evidence="2" id="KW-1185">Reference proteome</keyword>
<dbReference type="AlphaFoldDB" id="A0A8S1L0T6"/>
<evidence type="ECO:0000313" key="1">
    <source>
        <dbReference type="EMBL" id="CAD8059052.1"/>
    </source>
</evidence>
<comment type="caution">
    <text evidence="1">The sequence shown here is derived from an EMBL/GenBank/DDBJ whole genome shotgun (WGS) entry which is preliminary data.</text>
</comment>